<dbReference type="GO" id="GO:0004672">
    <property type="term" value="F:protein kinase activity"/>
    <property type="evidence" value="ECO:0007669"/>
    <property type="project" value="InterPro"/>
</dbReference>
<keyword evidence="2" id="KW-1003">Cell membrane</keyword>
<protein>
    <recommendedName>
        <fullName evidence="4">Protein kinase domain-containing protein</fullName>
    </recommendedName>
</protein>
<organism evidence="5">
    <name type="scientific">Davidia involucrata</name>
    <name type="common">Dove tree</name>
    <dbReference type="NCBI Taxonomy" id="16924"/>
    <lineage>
        <taxon>Eukaryota</taxon>
        <taxon>Viridiplantae</taxon>
        <taxon>Streptophyta</taxon>
        <taxon>Embryophyta</taxon>
        <taxon>Tracheophyta</taxon>
        <taxon>Spermatophyta</taxon>
        <taxon>Magnoliopsida</taxon>
        <taxon>eudicotyledons</taxon>
        <taxon>Gunneridae</taxon>
        <taxon>Pentapetalae</taxon>
        <taxon>asterids</taxon>
        <taxon>Cornales</taxon>
        <taxon>Nyssaceae</taxon>
        <taxon>Davidia</taxon>
    </lineage>
</organism>
<dbReference type="AlphaFoldDB" id="A0A5B7BGM9"/>
<keyword evidence="3" id="KW-0732">Signal</keyword>
<dbReference type="SUPFAM" id="SSF56112">
    <property type="entry name" value="Protein kinase-like (PK-like)"/>
    <property type="match status" value="1"/>
</dbReference>
<feature type="chain" id="PRO_5023074638" description="Protein kinase domain-containing protein" evidence="3">
    <location>
        <begin position="23"/>
        <end position="357"/>
    </location>
</feature>
<reference evidence="5" key="1">
    <citation type="submission" date="2019-08" db="EMBL/GenBank/DDBJ databases">
        <title>Reference gene set and small RNA set construction with multiple tissues from Davidia involucrata Baill.</title>
        <authorList>
            <person name="Yang H."/>
            <person name="Zhou C."/>
            <person name="Li G."/>
            <person name="Wang J."/>
            <person name="Gao P."/>
            <person name="Wang M."/>
            <person name="Wang R."/>
            <person name="Zhao Y."/>
        </authorList>
    </citation>
    <scope>NUCLEOTIDE SEQUENCE</scope>
    <source>
        <tissue evidence="5">Mixed with DoveR01_LX</tissue>
    </source>
</reference>
<evidence type="ECO:0000256" key="1">
    <source>
        <dbReference type="ARBA" id="ARBA00004236"/>
    </source>
</evidence>
<dbReference type="GO" id="GO:0005524">
    <property type="term" value="F:ATP binding"/>
    <property type="evidence" value="ECO:0007669"/>
    <property type="project" value="InterPro"/>
</dbReference>
<evidence type="ECO:0000256" key="2">
    <source>
        <dbReference type="ARBA" id="ARBA00022475"/>
    </source>
</evidence>
<name>A0A5B7BGM9_DAVIN</name>
<dbReference type="EMBL" id="GHES01037115">
    <property type="protein sequence ID" value="MPA67674.1"/>
    <property type="molecule type" value="Transcribed_RNA"/>
</dbReference>
<keyword evidence="2" id="KW-0472">Membrane</keyword>
<sequence>MTFLVPHHLYFISLLQLIKCQGMDSGEKCDALELTSEHLILYTNGFDKKNLLGDTQFGKLYRGIIPHDPNQAEAQAVTVKIWVDPDIYLLDPNDKKSRLEDEVYFLQHPSVKNHPNLVKLIGYSEKGEPLGVVYDLDPRDTLHNLLVEDTFTWLERIKVALGFARLLEFLHDHDFPYMVRNIDAAHVMIDQDANPILFDFGMLSGGIIGDMANNSSQRIWGSIGYTDFHLASVGGWSITRDVYSYGVLLVSLIAKRVVDKDMPEKTSVDSWAKKEYKPKKSFFKLQAKSSLVHKSFEEDPFYDARDGPKITKLAMSCLEFFPKKRPTMKGIVQSLQALHVVRSHGEAVGIKAISGDA</sequence>
<evidence type="ECO:0000259" key="4">
    <source>
        <dbReference type="PROSITE" id="PS50011"/>
    </source>
</evidence>
<proteinExistence type="predicted"/>
<dbReference type="Gene3D" id="1.10.510.10">
    <property type="entry name" value="Transferase(Phosphotransferase) domain 1"/>
    <property type="match status" value="1"/>
</dbReference>
<dbReference type="GO" id="GO:0005886">
    <property type="term" value="C:plasma membrane"/>
    <property type="evidence" value="ECO:0007669"/>
    <property type="project" value="UniProtKB-SubCell"/>
</dbReference>
<dbReference type="Pfam" id="PF07714">
    <property type="entry name" value="PK_Tyr_Ser-Thr"/>
    <property type="match status" value="1"/>
</dbReference>
<dbReference type="PANTHER" id="PTHR45621">
    <property type="entry name" value="OS01G0588500 PROTEIN-RELATED"/>
    <property type="match status" value="1"/>
</dbReference>
<dbReference type="InterPro" id="IPR000719">
    <property type="entry name" value="Prot_kinase_dom"/>
</dbReference>
<accession>A0A5B7BGM9</accession>
<dbReference type="Gene3D" id="3.30.200.20">
    <property type="entry name" value="Phosphorylase Kinase, domain 1"/>
    <property type="match status" value="1"/>
</dbReference>
<evidence type="ECO:0000256" key="3">
    <source>
        <dbReference type="SAM" id="SignalP"/>
    </source>
</evidence>
<evidence type="ECO:0000313" key="5">
    <source>
        <dbReference type="EMBL" id="MPA67674.1"/>
    </source>
</evidence>
<dbReference type="PROSITE" id="PS50011">
    <property type="entry name" value="PROTEIN_KINASE_DOM"/>
    <property type="match status" value="1"/>
</dbReference>
<gene>
    <name evidence="5" type="ORF">Din_037115</name>
</gene>
<dbReference type="InterPro" id="IPR001245">
    <property type="entry name" value="Ser-Thr/Tyr_kinase_cat_dom"/>
</dbReference>
<feature type="domain" description="Protein kinase" evidence="4">
    <location>
        <begin position="46"/>
        <end position="342"/>
    </location>
</feature>
<dbReference type="InterPro" id="IPR011009">
    <property type="entry name" value="Kinase-like_dom_sf"/>
</dbReference>
<dbReference type="InterPro" id="IPR050823">
    <property type="entry name" value="Plant_Ser_Thr_Prot_Kinase"/>
</dbReference>
<feature type="signal peptide" evidence="3">
    <location>
        <begin position="1"/>
        <end position="22"/>
    </location>
</feature>
<comment type="subcellular location">
    <subcellularLocation>
        <location evidence="1">Cell membrane</location>
    </subcellularLocation>
</comment>